<dbReference type="PANTHER" id="PTHR15493:SF9">
    <property type="entry name" value="GH14043P"/>
    <property type="match status" value="1"/>
</dbReference>
<feature type="domain" description="F-box" evidence="1">
    <location>
        <begin position="334"/>
        <end position="363"/>
    </location>
</feature>
<dbReference type="STRING" id="104421.E1ZVZ3"/>
<dbReference type="CDD" id="cd22086">
    <property type="entry name" value="F-box_EMI"/>
    <property type="match status" value="1"/>
</dbReference>
<dbReference type="EMBL" id="GL434696">
    <property type="protein sequence ID" value="EFN74643.1"/>
    <property type="molecule type" value="Genomic_DNA"/>
</dbReference>
<dbReference type="GO" id="GO:0005634">
    <property type="term" value="C:nucleus"/>
    <property type="evidence" value="ECO:0007669"/>
    <property type="project" value="TreeGrafter"/>
</dbReference>
<dbReference type="Gene3D" id="1.20.1280.50">
    <property type="match status" value="1"/>
</dbReference>
<dbReference type="InterPro" id="IPR001810">
    <property type="entry name" value="F-box_dom"/>
</dbReference>
<organism evidence="3">
    <name type="scientific">Camponotus floridanus</name>
    <name type="common">Florida carpenter ant</name>
    <dbReference type="NCBI Taxonomy" id="104421"/>
    <lineage>
        <taxon>Eukaryota</taxon>
        <taxon>Metazoa</taxon>
        <taxon>Ecdysozoa</taxon>
        <taxon>Arthropoda</taxon>
        <taxon>Hexapoda</taxon>
        <taxon>Insecta</taxon>
        <taxon>Pterygota</taxon>
        <taxon>Neoptera</taxon>
        <taxon>Endopterygota</taxon>
        <taxon>Hymenoptera</taxon>
        <taxon>Apocrita</taxon>
        <taxon>Aculeata</taxon>
        <taxon>Formicoidea</taxon>
        <taxon>Formicidae</taxon>
        <taxon>Formicinae</taxon>
        <taxon>Camponotus</taxon>
    </lineage>
</organism>
<evidence type="ECO:0000259" key="1">
    <source>
        <dbReference type="Pfam" id="PF12937"/>
    </source>
</evidence>
<protein>
    <recommendedName>
        <fullName evidence="1">F-box domain-containing protein</fullName>
    </recommendedName>
</protein>
<dbReference type="GO" id="GO:0007088">
    <property type="term" value="P:regulation of mitotic nuclear division"/>
    <property type="evidence" value="ECO:0007669"/>
    <property type="project" value="InterPro"/>
</dbReference>
<dbReference type="PANTHER" id="PTHR15493">
    <property type="entry name" value="F-BOX ONLY PROTEIN 5 AND 43"/>
    <property type="match status" value="1"/>
</dbReference>
<dbReference type="InParanoid" id="E1ZVZ3"/>
<dbReference type="Pfam" id="PF12937">
    <property type="entry name" value="F-box-like"/>
    <property type="match status" value="1"/>
</dbReference>
<evidence type="ECO:0000313" key="2">
    <source>
        <dbReference type="EMBL" id="EFN74643.1"/>
    </source>
</evidence>
<dbReference type="SUPFAM" id="SSF81383">
    <property type="entry name" value="F-box domain"/>
    <property type="match status" value="1"/>
</dbReference>
<dbReference type="InterPro" id="IPR036047">
    <property type="entry name" value="F-box-like_dom_sf"/>
</dbReference>
<dbReference type="InterPro" id="IPR047147">
    <property type="entry name" value="FBX5_43"/>
</dbReference>
<keyword evidence="3" id="KW-1185">Reference proteome</keyword>
<proteinExistence type="predicted"/>
<accession>E1ZVZ3</accession>
<dbReference type="Proteomes" id="UP000000311">
    <property type="component" value="Unassembled WGS sequence"/>
</dbReference>
<dbReference type="GO" id="GO:0045835">
    <property type="term" value="P:negative regulation of meiotic nuclear division"/>
    <property type="evidence" value="ECO:0007669"/>
    <property type="project" value="InterPro"/>
</dbReference>
<evidence type="ECO:0000313" key="3">
    <source>
        <dbReference type="Proteomes" id="UP000000311"/>
    </source>
</evidence>
<dbReference type="AlphaFoldDB" id="E1ZVZ3"/>
<reference evidence="2 3" key="1">
    <citation type="journal article" date="2010" name="Science">
        <title>Genomic comparison of the ants Camponotus floridanus and Harpegnathos saltator.</title>
        <authorList>
            <person name="Bonasio R."/>
            <person name="Zhang G."/>
            <person name="Ye C."/>
            <person name="Mutti N.S."/>
            <person name="Fang X."/>
            <person name="Qin N."/>
            <person name="Donahue G."/>
            <person name="Yang P."/>
            <person name="Li Q."/>
            <person name="Li C."/>
            <person name="Zhang P."/>
            <person name="Huang Z."/>
            <person name="Berger S.L."/>
            <person name="Reinberg D."/>
            <person name="Wang J."/>
            <person name="Liebig J."/>
        </authorList>
    </citation>
    <scope>NUCLEOTIDE SEQUENCE [LARGE SCALE GENOMIC DNA]</scope>
    <source>
        <strain evidence="3">C129</strain>
    </source>
</reference>
<gene>
    <name evidence="2" type="ORF">EAG_14450</name>
</gene>
<sequence>MSVRVNIIETSSAARAQLRGVANFTGKRLVPRCHKKVNRVGVRLRKTIRFEADKNGRMEEVESMPISVDASSHDSVDSGYLSILTPHTSGCSSMTGYRTRSSSGALLSAKKCCRFRTDPFQCEKAQRRRSKLNHTLNASESDYLVSESSSVEQESSCTNVNQSLSLVHSTPSCADNKYTEILRIKNRRNWRTTVLITPASNDFQLLSPPLSPAVPSSSFVASEPVEEDVEMKLVHSEGKSQVQATPPRLRVSIPRIVISPARRRISPAITSENQKLSKLCIADLSEIKPKRLDFSHRGLALRNNIRRATLDYTGREKVDFLSLLGEESNHLNLVSKILSYLGPPDLCSVSMVSAAWRRICENDSGANGRRMSYILRKQNIKENLKVTFKKAKREEDIQTSPKSRHYVRKGFLVDVQNFLYVPAQPRPPNSPPVSPSKVKFHSYVKPIQQYCCNVATMPIQQYCDNIQELSKDERASYNIARVITTGVKLYVMFMDSPWHVVSFPRKCSHYIPTLFLESEKYSPANTLSFAIHLYARYELKKNIKLSNFKLKNDENVQIEDQHVSDRIAKNTNMFLDFAQRDSEKWDWDERIKFSIRSQNLAGTFGATLIKRRNSICLPRDGRCLAPNANTLTHSQRAQLAPNPTGGDDYDAR</sequence>
<name>E1ZVZ3_CAMFO</name>
<dbReference type="OrthoDB" id="9984940at2759"/>